<protein>
    <submittedName>
        <fullName evidence="3">HPF/RaiA family ribosome-associated protein</fullName>
    </submittedName>
</protein>
<organism evidence="3 4">
    <name type="scientific">Kitasatospora saccharophila</name>
    <dbReference type="NCBI Taxonomy" id="407973"/>
    <lineage>
        <taxon>Bacteria</taxon>
        <taxon>Bacillati</taxon>
        <taxon>Actinomycetota</taxon>
        <taxon>Actinomycetes</taxon>
        <taxon>Kitasatosporales</taxon>
        <taxon>Streptomycetaceae</taxon>
        <taxon>Kitasatospora</taxon>
    </lineage>
</organism>
<dbReference type="Pfam" id="PF16321">
    <property type="entry name" value="Ribosom_S30AE_C"/>
    <property type="match status" value="2"/>
</dbReference>
<feature type="compositionally biased region" description="Basic and acidic residues" evidence="1">
    <location>
        <begin position="121"/>
        <end position="135"/>
    </location>
</feature>
<feature type="domain" description="Sigma 54 modulation/S30EA ribosomal protein C-terminal" evidence="2">
    <location>
        <begin position="133"/>
        <end position="188"/>
    </location>
</feature>
<dbReference type="RefSeq" id="WP_344557589.1">
    <property type="nucleotide sequence ID" value="NZ_BAAANS010000064.1"/>
</dbReference>
<dbReference type="EMBL" id="BAAANS010000064">
    <property type="protein sequence ID" value="GAA2118763.1"/>
    <property type="molecule type" value="Genomic_DNA"/>
</dbReference>
<keyword evidence="4" id="KW-1185">Reference proteome</keyword>
<comment type="caution">
    <text evidence="3">The sequence shown here is derived from an EMBL/GenBank/DDBJ whole genome shotgun (WGS) entry which is preliminary data.</text>
</comment>
<dbReference type="PANTHER" id="PTHR33231:SF1">
    <property type="entry name" value="30S RIBOSOMAL PROTEIN"/>
    <property type="match status" value="1"/>
</dbReference>
<sequence>MSGLQTRPRAEVLVETRGAVSAGAPRYAREKVGAVLERLAEPVLAVRVRLVQEADRAVARPSLAQVVVDLNGRPVRAHVAAATAREAVDLLQDRLVSRLARLRRHPRHLREPLGRPVGGGAEHRPERRVRPPEERRVVRHKSYGLARCAPLAAVHELEAMDYDFHLFTDAASGRESVVYRGTAGGYRLASAGAPPLPVPGLVASRLGVPVLSPELARERLDLTGLPFVFFTDAATGRGNVLYHRYDGHYGLITPAAG</sequence>
<gene>
    <name evidence="3" type="ORF">GCM10009759_66310</name>
</gene>
<dbReference type="Proteomes" id="UP001500897">
    <property type="component" value="Unassembled WGS sequence"/>
</dbReference>
<dbReference type="InterPro" id="IPR032528">
    <property type="entry name" value="Ribosom_S30AE_C"/>
</dbReference>
<dbReference type="Gene3D" id="3.30.160.100">
    <property type="entry name" value="Ribosome hibernation promotion factor-like"/>
    <property type="match status" value="1"/>
</dbReference>
<dbReference type="PANTHER" id="PTHR33231">
    <property type="entry name" value="30S RIBOSOMAL PROTEIN"/>
    <property type="match status" value="1"/>
</dbReference>
<evidence type="ECO:0000313" key="3">
    <source>
        <dbReference type="EMBL" id="GAA2118763.1"/>
    </source>
</evidence>
<accession>A0ABN2XZD2</accession>
<dbReference type="SUPFAM" id="SSF69754">
    <property type="entry name" value="Ribosome binding protein Y (YfiA homologue)"/>
    <property type="match status" value="1"/>
</dbReference>
<dbReference type="InterPro" id="IPR050574">
    <property type="entry name" value="HPF/YfiA_ribosome-assoc"/>
</dbReference>
<proteinExistence type="predicted"/>
<dbReference type="InterPro" id="IPR036567">
    <property type="entry name" value="RHF-like"/>
</dbReference>
<reference evidence="3 4" key="1">
    <citation type="journal article" date="2019" name="Int. J. Syst. Evol. Microbiol.">
        <title>The Global Catalogue of Microorganisms (GCM) 10K type strain sequencing project: providing services to taxonomists for standard genome sequencing and annotation.</title>
        <authorList>
            <consortium name="The Broad Institute Genomics Platform"/>
            <consortium name="The Broad Institute Genome Sequencing Center for Infectious Disease"/>
            <person name="Wu L."/>
            <person name="Ma J."/>
        </authorList>
    </citation>
    <scope>NUCLEOTIDE SEQUENCE [LARGE SCALE GENOMIC DNA]</scope>
    <source>
        <strain evidence="3 4">JCM 14559</strain>
    </source>
</reference>
<evidence type="ECO:0000259" key="2">
    <source>
        <dbReference type="Pfam" id="PF16321"/>
    </source>
</evidence>
<feature type="domain" description="Sigma 54 modulation/S30EA ribosomal protein C-terminal" evidence="2">
    <location>
        <begin position="208"/>
        <end position="251"/>
    </location>
</feature>
<dbReference type="Gene3D" id="3.30.505.50">
    <property type="entry name" value="Sigma 54 modulation/S30EA ribosomal protein, C-terminal domain"/>
    <property type="match status" value="2"/>
</dbReference>
<name>A0ABN2XZD2_9ACTN</name>
<evidence type="ECO:0000313" key="4">
    <source>
        <dbReference type="Proteomes" id="UP001500897"/>
    </source>
</evidence>
<dbReference type="InterPro" id="IPR038416">
    <property type="entry name" value="Ribosom_S30AE_C_sf"/>
</dbReference>
<feature type="region of interest" description="Disordered" evidence="1">
    <location>
        <begin position="107"/>
        <end position="135"/>
    </location>
</feature>
<evidence type="ECO:0000256" key="1">
    <source>
        <dbReference type="SAM" id="MobiDB-lite"/>
    </source>
</evidence>